<dbReference type="Gene3D" id="3.90.400.10">
    <property type="entry name" value="Oligo-1,6-glucosidase, Domain 2"/>
    <property type="match status" value="1"/>
</dbReference>
<dbReference type="OrthoDB" id="1740265at2759"/>
<dbReference type="PANTHER" id="PTHR10357">
    <property type="entry name" value="ALPHA-AMYLASE FAMILY MEMBER"/>
    <property type="match status" value="1"/>
</dbReference>
<feature type="region of interest" description="Disordered" evidence="12">
    <location>
        <begin position="714"/>
        <end position="737"/>
    </location>
</feature>
<evidence type="ECO:0000256" key="7">
    <source>
        <dbReference type="ARBA" id="ARBA00022968"/>
    </source>
</evidence>
<accession>A0A1Q5QA05</accession>
<dbReference type="Pfam" id="PF02434">
    <property type="entry name" value="Fringe"/>
    <property type="match status" value="1"/>
</dbReference>
<reference evidence="14 15" key="1">
    <citation type="submission" date="2015-06" db="EMBL/GenBank/DDBJ databases">
        <title>Talaromyces atroroseus IBT 11181 draft genome.</title>
        <authorList>
            <person name="Rasmussen K.B."/>
            <person name="Rasmussen S."/>
            <person name="Petersen B."/>
            <person name="Sicheritz-Ponten T."/>
            <person name="Mortensen U.H."/>
            <person name="Thrane U."/>
        </authorList>
    </citation>
    <scope>NUCLEOTIDE SEQUENCE [LARGE SCALE GENOMIC DNA]</scope>
    <source>
        <strain evidence="14 15">IBT 11181</strain>
    </source>
</reference>
<keyword evidence="11" id="KW-0462">Maltose metabolism</keyword>
<protein>
    <recommendedName>
        <fullName evidence="13">Glycosyl hydrolase family 13 catalytic domain-containing protein</fullName>
    </recommendedName>
</protein>
<dbReference type="GO" id="GO:0033934">
    <property type="term" value="F:glucan 1,4-alpha-maltotriohydrolase activity"/>
    <property type="evidence" value="ECO:0007669"/>
    <property type="project" value="TreeGrafter"/>
</dbReference>
<dbReference type="FunFam" id="3.90.400.10:FF:000003">
    <property type="entry name" value="Probable alpha-glucosidase (Maltase)"/>
    <property type="match status" value="1"/>
</dbReference>
<dbReference type="InterPro" id="IPR013780">
    <property type="entry name" value="Glyco_hydro_b"/>
</dbReference>
<dbReference type="FunFam" id="2.60.40.1180:FF:000007">
    <property type="entry name" value="Sucrose isomerase"/>
    <property type="match status" value="1"/>
</dbReference>
<feature type="domain" description="Glycosyl hydrolase family 13 catalytic" evidence="13">
    <location>
        <begin position="21"/>
        <end position="440"/>
    </location>
</feature>
<dbReference type="FunFam" id="3.20.20.80:FF:000087">
    <property type="entry name" value="Oligo-1,6-glucosidase IMA1"/>
    <property type="match status" value="1"/>
</dbReference>
<dbReference type="EMBL" id="LFMY01000002">
    <property type="protein sequence ID" value="OKL62777.1"/>
    <property type="molecule type" value="Genomic_DNA"/>
</dbReference>
<dbReference type="InterPro" id="IPR003378">
    <property type="entry name" value="Fringe-like_glycosylTrfase"/>
</dbReference>
<dbReference type="RefSeq" id="XP_020122898.1">
    <property type="nucleotide sequence ID" value="XM_020261567.1"/>
</dbReference>
<evidence type="ECO:0000256" key="11">
    <source>
        <dbReference type="ARBA" id="ARBA00026248"/>
    </source>
</evidence>
<evidence type="ECO:0000256" key="12">
    <source>
        <dbReference type="SAM" id="MobiDB-lite"/>
    </source>
</evidence>
<dbReference type="AlphaFoldDB" id="A0A1Q5QA05"/>
<dbReference type="PANTHER" id="PTHR10357:SF232">
    <property type="entry name" value="GLYCOSYL HYDROLASE FAMILY 13 CATALYTIC DOMAIN-CONTAINING PROTEIN"/>
    <property type="match status" value="1"/>
</dbReference>
<dbReference type="GO" id="GO:0000025">
    <property type="term" value="P:maltose catabolic process"/>
    <property type="evidence" value="ECO:0007669"/>
    <property type="project" value="TreeGrafter"/>
</dbReference>
<dbReference type="Gene3D" id="3.90.550.50">
    <property type="match status" value="1"/>
</dbReference>
<organism evidence="14 15">
    <name type="scientific">Talaromyces atroroseus</name>
    <dbReference type="NCBI Taxonomy" id="1441469"/>
    <lineage>
        <taxon>Eukaryota</taxon>
        <taxon>Fungi</taxon>
        <taxon>Dikarya</taxon>
        <taxon>Ascomycota</taxon>
        <taxon>Pezizomycotina</taxon>
        <taxon>Eurotiomycetes</taxon>
        <taxon>Eurotiomycetidae</taxon>
        <taxon>Eurotiales</taxon>
        <taxon>Trichocomaceae</taxon>
        <taxon>Talaromyces</taxon>
        <taxon>Talaromyces sect. Trachyspermi</taxon>
    </lineage>
</organism>
<evidence type="ECO:0000256" key="3">
    <source>
        <dbReference type="ARBA" id="ARBA00022676"/>
    </source>
</evidence>
<comment type="caution">
    <text evidence="14">The sequence shown here is derived from an EMBL/GenBank/DDBJ whole genome shotgun (WGS) entry which is preliminary data.</text>
</comment>
<proteinExistence type="inferred from homology"/>
<dbReference type="GeneID" id="31001612"/>
<evidence type="ECO:0000256" key="9">
    <source>
        <dbReference type="ARBA" id="ARBA00023136"/>
    </source>
</evidence>
<dbReference type="SUPFAM" id="SSF51445">
    <property type="entry name" value="(Trans)glycosidases"/>
    <property type="match status" value="1"/>
</dbReference>
<evidence type="ECO:0000256" key="1">
    <source>
        <dbReference type="ARBA" id="ARBA00004606"/>
    </source>
</evidence>
<keyword evidence="5" id="KW-0812">Transmembrane</keyword>
<dbReference type="SMART" id="SM00642">
    <property type="entry name" value="Aamy"/>
    <property type="match status" value="1"/>
</dbReference>
<dbReference type="GO" id="GO:0016020">
    <property type="term" value="C:membrane"/>
    <property type="evidence" value="ECO:0007669"/>
    <property type="project" value="UniProtKB-SubCell"/>
</dbReference>
<dbReference type="Gene3D" id="3.20.20.80">
    <property type="entry name" value="Glycosidases"/>
    <property type="match status" value="1"/>
</dbReference>
<sequence>MAAQDNKQVHRAWWKECSVYQIWPASYKDSNHDGVGDIPGIVSKLDYIKKLGVDIIWLSPSYKSPQVDMGYDISDYYSIHPPYGTVEDVERLIQGSHERGMKLLMDLVVNHTSDQHEWFKQSRSSKDNEYRNWYVWKPPRYDEQGNRHPPNNWVSHFQGSAWEWDELTGEYYLHLYAVEQPDLNWEHPPVRKAVHDIMRFWLDKGCDGFRMDVINFISKHQDFPDAPVKDPNSPWQWGNLYYANGPRLHEYLQGLGQILKEYDAFSVGEMPFVTDTEEVLKAVRYDRNEINMIFQFAHVDIDHGEFDKFAEGNWKLTDLKRLFNEWQTFMYDNDGWNALYWENHDQPRSIDRYTHAKPEDSTIAGKSLATCLALMAGTPFVYQGQELGMRNVPIEWPIEEYQDIDCLNHWKQHLAAEPDNTEALNEYRRQYQKKSRDNGRTPVQWTSGPNAGFTDDAAVKPWMSVNPNYKAINAEAQVSDPTSVFNYWRSVLDVRKKHLDIFVYGNFAMVDQTSEQVWAYTRQFEGQQALVLCNFTAQTVKWDPAANGVGQAQEVLLNNYGASEQYTNETWLLRPPETRWTPSRAVPFMGRARIPALPYAGHTVKLDGVRVGEQIQFHKCRSACAGMRKIACPPSHARTTHARRRLLLLPPPHDDDDDDDPMLPLRRKSRRWITVVAPLIGFVVLLQFLRGPQWFLIARSASNYNNLDPRREAQAPLSLQQQQQQQQRERQRQRKEHFACPPLPGIEDVLVVLKTGVTEALDKVPVHAQTTFRCVPNYVVFSDYSEEIDGIQLHDVLQNVRRDVRLTVDDFDLYNRLRVSGREGLKDADATEEENGVFGMPNNPGWKLDKWKFLPMIDEALKAKPDAKWFVFMEADTHIVWPNLVAWLDRLDPDEPLYLGTETQIGDVLFAHGGSGFIISRTAMHMVSAQRARNVTEYDMYTDMEWAGDMVLGKALKDAGVDLTFTWPLLQNARLGEIEPLTNTFYRQPWCYPVVAYHHLTPADVEDMWRFDQDWFIKPPQKKHNLLLHADVFHERILPQLKPGIQQDWDNLSGDLVEDVLVENINDCRRICEADGLCRQYSFRWGEDPDSYYDDETGASQAAMRPECRTFESPRLGVPREGTQSGWMMTRIEVTARARGECEVAEWE</sequence>
<dbReference type="InterPro" id="IPR017853">
    <property type="entry name" value="GH"/>
</dbReference>
<evidence type="ECO:0000256" key="10">
    <source>
        <dbReference type="ARBA" id="ARBA00023295"/>
    </source>
</evidence>
<evidence type="ECO:0000256" key="2">
    <source>
        <dbReference type="ARBA" id="ARBA00008061"/>
    </source>
</evidence>
<dbReference type="STRING" id="1441469.A0A1Q5QA05"/>
<dbReference type="Proteomes" id="UP000214365">
    <property type="component" value="Unassembled WGS sequence"/>
</dbReference>
<dbReference type="SUPFAM" id="SSF51011">
    <property type="entry name" value="Glycosyl hydrolase domain"/>
    <property type="match status" value="1"/>
</dbReference>
<comment type="subcellular location">
    <subcellularLocation>
        <location evidence="1">Membrane</location>
        <topology evidence="1">Single-pass type II membrane protein</topology>
    </subcellularLocation>
</comment>
<dbReference type="GO" id="GO:0004575">
    <property type="term" value="F:sucrose alpha-glucosidase activity"/>
    <property type="evidence" value="ECO:0007669"/>
    <property type="project" value="TreeGrafter"/>
</dbReference>
<keyword evidence="10" id="KW-0326">Glycosidase</keyword>
<feature type="region of interest" description="Disordered" evidence="12">
    <location>
        <begin position="431"/>
        <end position="450"/>
    </location>
</feature>
<evidence type="ECO:0000256" key="6">
    <source>
        <dbReference type="ARBA" id="ARBA00022801"/>
    </source>
</evidence>
<dbReference type="GO" id="GO:0004556">
    <property type="term" value="F:alpha-amylase activity"/>
    <property type="evidence" value="ECO:0007669"/>
    <property type="project" value="TreeGrafter"/>
</dbReference>
<evidence type="ECO:0000259" key="13">
    <source>
        <dbReference type="SMART" id="SM00642"/>
    </source>
</evidence>
<keyword evidence="3" id="KW-0328">Glycosyltransferase</keyword>
<evidence type="ECO:0000256" key="8">
    <source>
        <dbReference type="ARBA" id="ARBA00022989"/>
    </source>
</evidence>
<dbReference type="CDD" id="cd11333">
    <property type="entry name" value="AmyAc_SI_OligoGlu_DGase"/>
    <property type="match status" value="1"/>
</dbReference>
<gene>
    <name evidence="14" type="ORF">UA08_01857</name>
</gene>
<evidence type="ECO:0000313" key="14">
    <source>
        <dbReference type="EMBL" id="OKL62777.1"/>
    </source>
</evidence>
<keyword evidence="6" id="KW-0378">Hydrolase</keyword>
<keyword evidence="4" id="KW-0808">Transferase</keyword>
<dbReference type="GO" id="GO:0004574">
    <property type="term" value="F:oligo-1,6-glucosidase activity"/>
    <property type="evidence" value="ECO:0007669"/>
    <property type="project" value="TreeGrafter"/>
</dbReference>
<keyword evidence="8" id="KW-1133">Transmembrane helix</keyword>
<keyword evidence="7" id="KW-0735">Signal-anchor</keyword>
<evidence type="ECO:0000256" key="4">
    <source>
        <dbReference type="ARBA" id="ARBA00022679"/>
    </source>
</evidence>
<dbReference type="Pfam" id="PF00128">
    <property type="entry name" value="Alpha-amylase"/>
    <property type="match status" value="1"/>
</dbReference>
<name>A0A1Q5QA05_TALAT</name>
<dbReference type="GO" id="GO:0005987">
    <property type="term" value="P:sucrose catabolic process"/>
    <property type="evidence" value="ECO:0007669"/>
    <property type="project" value="TreeGrafter"/>
</dbReference>
<evidence type="ECO:0000256" key="5">
    <source>
        <dbReference type="ARBA" id="ARBA00022692"/>
    </source>
</evidence>
<dbReference type="GO" id="GO:0016757">
    <property type="term" value="F:glycosyltransferase activity"/>
    <property type="evidence" value="ECO:0007669"/>
    <property type="project" value="UniProtKB-KW"/>
</dbReference>
<comment type="similarity">
    <text evidence="2">Belongs to the glycosyl hydrolase 13 family.</text>
</comment>
<dbReference type="Gene3D" id="2.60.40.1180">
    <property type="entry name" value="Golgi alpha-mannosidase II"/>
    <property type="match status" value="1"/>
</dbReference>
<keyword evidence="9" id="KW-0472">Membrane</keyword>
<dbReference type="InterPro" id="IPR006047">
    <property type="entry name" value="GH13_cat_dom"/>
</dbReference>
<dbReference type="InterPro" id="IPR045857">
    <property type="entry name" value="O16G_dom_2"/>
</dbReference>
<keyword evidence="15" id="KW-1185">Reference proteome</keyword>
<evidence type="ECO:0000313" key="15">
    <source>
        <dbReference type="Proteomes" id="UP000214365"/>
    </source>
</evidence>